<dbReference type="OrthoDB" id="3547118at2759"/>
<dbReference type="AlphaFoldDB" id="A0A1L7WSV4"/>
<protein>
    <submittedName>
        <fullName evidence="1">Uncharacterized protein</fullName>
    </submittedName>
</protein>
<name>A0A1L7WSV4_9HELO</name>
<dbReference type="EMBL" id="FJOG01000007">
    <property type="protein sequence ID" value="CZR55836.1"/>
    <property type="molecule type" value="Genomic_DNA"/>
</dbReference>
<dbReference type="Proteomes" id="UP000184330">
    <property type="component" value="Unassembled WGS sequence"/>
</dbReference>
<reference evidence="1 2" key="1">
    <citation type="submission" date="2016-03" db="EMBL/GenBank/DDBJ databases">
        <authorList>
            <person name="Ploux O."/>
        </authorList>
    </citation>
    <scope>NUCLEOTIDE SEQUENCE [LARGE SCALE GENOMIC DNA]</scope>
    <source>
        <strain evidence="1 2">UAMH 11012</strain>
    </source>
</reference>
<organism evidence="1 2">
    <name type="scientific">Phialocephala subalpina</name>
    <dbReference type="NCBI Taxonomy" id="576137"/>
    <lineage>
        <taxon>Eukaryota</taxon>
        <taxon>Fungi</taxon>
        <taxon>Dikarya</taxon>
        <taxon>Ascomycota</taxon>
        <taxon>Pezizomycotina</taxon>
        <taxon>Leotiomycetes</taxon>
        <taxon>Helotiales</taxon>
        <taxon>Mollisiaceae</taxon>
        <taxon>Phialocephala</taxon>
        <taxon>Phialocephala fortinii species complex</taxon>
    </lineage>
</organism>
<accession>A0A1L7WSV4</accession>
<proteinExistence type="predicted"/>
<evidence type="ECO:0000313" key="1">
    <source>
        <dbReference type="EMBL" id="CZR55836.1"/>
    </source>
</evidence>
<keyword evidence="2" id="KW-1185">Reference proteome</keyword>
<evidence type="ECO:0000313" key="2">
    <source>
        <dbReference type="Proteomes" id="UP000184330"/>
    </source>
</evidence>
<sequence length="316" mass="36366">MQKHRGSSHVNLLKAHPISIFLHQQRTRAQLSTDSVQKHEEGTSTAYRKPFVNLSFNSVLDHYLPEYPLRKLLRFLVLTMDNTPQELSRALIPSLTSATDRKCDDSSVFANELPDPDQQLYLQLGQDLDQLDLFPNLPLGVKIWCLMFPRARHMCLDTGYGISDVQGFKQDLPQAHDMPFCLLQARSLCGSNIPLAITKAKKGWNSRWLEYLNQKLPGGLASVRCLQVFQYKDRKFLDFGDLWGGKSRTGRGGLEWFHGLKQIIISTRRSPVKRKKSERQVKDWYQQYKGRVPECQIPQIIIESTISPNPQFWALE</sequence>
<gene>
    <name evidence="1" type="ORF">PAC_05724</name>
</gene>